<accession>A0A6J6C292</accession>
<dbReference type="PANTHER" id="PTHR30349">
    <property type="entry name" value="PHAGE INTEGRASE-RELATED"/>
    <property type="match status" value="1"/>
</dbReference>
<dbReference type="GO" id="GO:0005737">
    <property type="term" value="C:cytoplasm"/>
    <property type="evidence" value="ECO:0007669"/>
    <property type="project" value="UniProtKB-SubCell"/>
</dbReference>
<keyword evidence="6" id="KW-0159">Chromosome partition</keyword>
<dbReference type="InterPro" id="IPR002104">
    <property type="entry name" value="Integrase_catalytic"/>
</dbReference>
<sequence>MPPWFARKLRAYSKWLMPKDASLRSLIDAYLRHLTIERGMSRNTLAAYGRDLARYEEFLVQQGISTPSEVSKQVVATFGEQLVTKFGLKASSVARVLSGVRGLHRFWLVEAVTEGDVSAAVKPPAPARRLPKAISLADIEKLLSASGPEAGDEAAIALNPVRVRDRALLELLYATGGRVSEIINLDLDDLIDPTLIRLFGKGDKERVVPVGSYAQRAVENYLVRVRPILAAAGKGTPALFLNQRGSRLSRQSAWQIIAAAADAAGLSGHISPHTLRHSFATHLLEGGADVRVVQELLGHASVATTQIYTLITVDALREMYATAHPRARR</sequence>
<keyword evidence="10" id="KW-0131">Cell cycle</keyword>
<dbReference type="GO" id="GO:0006310">
    <property type="term" value="P:DNA recombination"/>
    <property type="evidence" value="ECO:0007669"/>
    <property type="project" value="UniProtKB-KW"/>
</dbReference>
<dbReference type="HAMAP" id="MF_01807">
    <property type="entry name" value="Recomb_XerD"/>
    <property type="match status" value="1"/>
</dbReference>
<evidence type="ECO:0000256" key="9">
    <source>
        <dbReference type="ARBA" id="ARBA00023172"/>
    </source>
</evidence>
<dbReference type="Pfam" id="PF00589">
    <property type="entry name" value="Phage_integrase"/>
    <property type="match status" value="1"/>
</dbReference>
<dbReference type="HAMAP" id="MF_01808">
    <property type="entry name" value="Recomb_XerC_XerD"/>
    <property type="match status" value="1"/>
</dbReference>
<proteinExistence type="inferred from homology"/>
<keyword evidence="9" id="KW-0233">DNA recombination</keyword>
<dbReference type="InterPro" id="IPR023009">
    <property type="entry name" value="Tyrosine_recombinase_XerC/XerD"/>
</dbReference>
<dbReference type="Pfam" id="PF02899">
    <property type="entry name" value="Phage_int_SAM_1"/>
    <property type="match status" value="1"/>
</dbReference>
<dbReference type="PROSITE" id="PS51900">
    <property type="entry name" value="CB"/>
    <property type="match status" value="1"/>
</dbReference>
<dbReference type="InterPro" id="IPR013762">
    <property type="entry name" value="Integrase-like_cat_sf"/>
</dbReference>
<evidence type="ECO:0000259" key="11">
    <source>
        <dbReference type="PROSITE" id="PS51898"/>
    </source>
</evidence>
<dbReference type="Gene3D" id="1.10.443.10">
    <property type="entry name" value="Intergrase catalytic core"/>
    <property type="match status" value="1"/>
</dbReference>
<dbReference type="SUPFAM" id="SSF56349">
    <property type="entry name" value="DNA breaking-rejoining enzymes"/>
    <property type="match status" value="1"/>
</dbReference>
<dbReference type="InterPro" id="IPR010998">
    <property type="entry name" value="Integrase_recombinase_N"/>
</dbReference>
<evidence type="ECO:0000256" key="8">
    <source>
        <dbReference type="ARBA" id="ARBA00023125"/>
    </source>
</evidence>
<comment type="similarity">
    <text evidence="2">Belongs to the 'phage' integrase family. XerD subfamily.</text>
</comment>
<evidence type="ECO:0000256" key="5">
    <source>
        <dbReference type="ARBA" id="ARBA00022618"/>
    </source>
</evidence>
<dbReference type="InterPro" id="IPR050090">
    <property type="entry name" value="Tyrosine_recombinase_XerCD"/>
</dbReference>
<reference evidence="13" key="1">
    <citation type="submission" date="2020-05" db="EMBL/GenBank/DDBJ databases">
        <authorList>
            <person name="Chiriac C."/>
            <person name="Salcher M."/>
            <person name="Ghai R."/>
            <person name="Kavagutti S V."/>
        </authorList>
    </citation>
    <scope>NUCLEOTIDE SEQUENCE</scope>
</reference>
<evidence type="ECO:0000313" key="13">
    <source>
        <dbReference type="EMBL" id="CAB4544583.1"/>
    </source>
</evidence>
<dbReference type="PANTHER" id="PTHR30349:SF81">
    <property type="entry name" value="TYROSINE RECOMBINASE XERC"/>
    <property type="match status" value="1"/>
</dbReference>
<dbReference type="EMBL" id="CAEZSN010000071">
    <property type="protein sequence ID" value="CAB4544583.1"/>
    <property type="molecule type" value="Genomic_DNA"/>
</dbReference>
<evidence type="ECO:0000259" key="12">
    <source>
        <dbReference type="PROSITE" id="PS51900"/>
    </source>
</evidence>
<comment type="subcellular location">
    <subcellularLocation>
        <location evidence="1">Cytoplasm</location>
    </subcellularLocation>
</comment>
<dbReference type="InterPro" id="IPR011932">
    <property type="entry name" value="Recomb_XerD"/>
</dbReference>
<dbReference type="InterPro" id="IPR004107">
    <property type="entry name" value="Integrase_SAM-like_N"/>
</dbReference>
<dbReference type="GO" id="GO:0009009">
    <property type="term" value="F:site-specific recombinase activity"/>
    <property type="evidence" value="ECO:0007669"/>
    <property type="project" value="InterPro"/>
</dbReference>
<name>A0A6J6C292_9ZZZZ</name>
<evidence type="ECO:0000256" key="6">
    <source>
        <dbReference type="ARBA" id="ARBA00022829"/>
    </source>
</evidence>
<feature type="domain" description="Tyr recombinase" evidence="11">
    <location>
        <begin position="129"/>
        <end position="321"/>
    </location>
</feature>
<evidence type="ECO:0000256" key="10">
    <source>
        <dbReference type="ARBA" id="ARBA00023306"/>
    </source>
</evidence>
<dbReference type="GO" id="GO:0051301">
    <property type="term" value="P:cell division"/>
    <property type="evidence" value="ECO:0007669"/>
    <property type="project" value="UniProtKB-KW"/>
</dbReference>
<keyword evidence="8" id="KW-0238">DNA-binding</keyword>
<evidence type="ECO:0000256" key="4">
    <source>
        <dbReference type="ARBA" id="ARBA00022490"/>
    </source>
</evidence>
<dbReference type="AlphaFoldDB" id="A0A6J6C292"/>
<evidence type="ECO:0000256" key="7">
    <source>
        <dbReference type="ARBA" id="ARBA00022908"/>
    </source>
</evidence>
<dbReference type="PROSITE" id="PS51898">
    <property type="entry name" value="TYR_RECOMBINASE"/>
    <property type="match status" value="1"/>
</dbReference>
<evidence type="ECO:0000256" key="1">
    <source>
        <dbReference type="ARBA" id="ARBA00004496"/>
    </source>
</evidence>
<protein>
    <recommendedName>
        <fullName evidence="3">Tyrosine recombinase XerD</fullName>
    </recommendedName>
</protein>
<organism evidence="13">
    <name type="scientific">freshwater metagenome</name>
    <dbReference type="NCBI Taxonomy" id="449393"/>
    <lineage>
        <taxon>unclassified sequences</taxon>
        <taxon>metagenomes</taxon>
        <taxon>ecological metagenomes</taxon>
    </lineage>
</organism>
<keyword evidence="7" id="KW-0229">DNA integration</keyword>
<evidence type="ECO:0000256" key="3">
    <source>
        <dbReference type="ARBA" id="ARBA00015810"/>
    </source>
</evidence>
<evidence type="ECO:0000256" key="2">
    <source>
        <dbReference type="ARBA" id="ARBA00010450"/>
    </source>
</evidence>
<dbReference type="InterPro" id="IPR011010">
    <property type="entry name" value="DNA_brk_join_enz"/>
</dbReference>
<dbReference type="CDD" id="cd00798">
    <property type="entry name" value="INT_XerDC_C"/>
    <property type="match status" value="1"/>
</dbReference>
<dbReference type="NCBIfam" id="NF001399">
    <property type="entry name" value="PRK00283.1"/>
    <property type="match status" value="1"/>
</dbReference>
<feature type="domain" description="Core-binding (CB)" evidence="12">
    <location>
        <begin position="21"/>
        <end position="108"/>
    </location>
</feature>
<keyword evidence="5" id="KW-0132">Cell division</keyword>
<dbReference type="GO" id="GO:0007059">
    <property type="term" value="P:chromosome segregation"/>
    <property type="evidence" value="ECO:0007669"/>
    <property type="project" value="UniProtKB-KW"/>
</dbReference>
<dbReference type="Gene3D" id="1.10.150.130">
    <property type="match status" value="1"/>
</dbReference>
<gene>
    <name evidence="13" type="ORF">UFOPK1433_00710</name>
</gene>
<dbReference type="InterPro" id="IPR044068">
    <property type="entry name" value="CB"/>
</dbReference>
<dbReference type="SUPFAM" id="SSF47823">
    <property type="entry name" value="lambda integrase-like, N-terminal domain"/>
    <property type="match status" value="1"/>
</dbReference>
<keyword evidence="4" id="KW-0963">Cytoplasm</keyword>
<dbReference type="GO" id="GO:0003677">
    <property type="term" value="F:DNA binding"/>
    <property type="evidence" value="ECO:0007669"/>
    <property type="project" value="UniProtKB-KW"/>
</dbReference>